<dbReference type="Pfam" id="PF21906">
    <property type="entry name" value="WHD_NrtR"/>
    <property type="match status" value="1"/>
</dbReference>
<dbReference type="Gene3D" id="3.90.79.10">
    <property type="entry name" value="Nucleoside Triphosphate Pyrophosphohydrolase"/>
    <property type="match status" value="1"/>
</dbReference>
<dbReference type="SUPFAM" id="SSF46785">
    <property type="entry name" value="Winged helix' DNA-binding domain"/>
    <property type="match status" value="1"/>
</dbReference>
<dbReference type="Proteomes" id="UP001597438">
    <property type="component" value="Unassembled WGS sequence"/>
</dbReference>
<dbReference type="InterPro" id="IPR015797">
    <property type="entry name" value="NUDIX_hydrolase-like_dom_sf"/>
</dbReference>
<protein>
    <submittedName>
        <fullName evidence="2">NUDIX hydrolase</fullName>
    </submittedName>
</protein>
<dbReference type="CDD" id="cd18873">
    <property type="entry name" value="NUDIX_NadM_like"/>
    <property type="match status" value="1"/>
</dbReference>
<sequence>MNLGETTIDDWMITGDYVQKSETLREAAKRILKRYVILTQAYQEQFNAFGDPDRIKNEKDLLWMQKLDVNPRILSVGYISLLTANLFEINDENLEWFPIHQLPELGFDHTDIIKNAYEYLQKKVLIEPLIFELLPDKFTLNELQIAFEAILDIKMDNRNFRKKVLRKKYIVLLDEKRKGNSKKPAQLYIFSKDIYNKIVEKHQLFIF</sequence>
<proteinExistence type="predicted"/>
<dbReference type="InterPro" id="IPR036388">
    <property type="entry name" value="WH-like_DNA-bd_sf"/>
</dbReference>
<evidence type="ECO:0000259" key="1">
    <source>
        <dbReference type="Pfam" id="PF21906"/>
    </source>
</evidence>
<keyword evidence="3" id="KW-1185">Reference proteome</keyword>
<name>A0ABW5XBS9_9FLAO</name>
<evidence type="ECO:0000313" key="2">
    <source>
        <dbReference type="EMBL" id="MFD2835394.1"/>
    </source>
</evidence>
<reference evidence="3" key="1">
    <citation type="journal article" date="2019" name="Int. J. Syst. Evol. Microbiol.">
        <title>The Global Catalogue of Microorganisms (GCM) 10K type strain sequencing project: providing services to taxonomists for standard genome sequencing and annotation.</title>
        <authorList>
            <consortium name="The Broad Institute Genomics Platform"/>
            <consortium name="The Broad Institute Genome Sequencing Center for Infectious Disease"/>
            <person name="Wu L."/>
            <person name="Ma J."/>
        </authorList>
    </citation>
    <scope>NUCLEOTIDE SEQUENCE [LARGE SCALE GENOMIC DNA]</scope>
    <source>
        <strain evidence="3">KCTC 52925</strain>
    </source>
</reference>
<dbReference type="SUPFAM" id="SSF55811">
    <property type="entry name" value="Nudix"/>
    <property type="match status" value="1"/>
</dbReference>
<dbReference type="InterPro" id="IPR054105">
    <property type="entry name" value="WHD_NrtR"/>
</dbReference>
<dbReference type="InterPro" id="IPR036390">
    <property type="entry name" value="WH_DNA-bd_sf"/>
</dbReference>
<dbReference type="GO" id="GO:0016787">
    <property type="term" value="F:hydrolase activity"/>
    <property type="evidence" value="ECO:0007669"/>
    <property type="project" value="UniProtKB-KW"/>
</dbReference>
<keyword evidence="2" id="KW-0378">Hydrolase</keyword>
<organism evidence="2 3">
    <name type="scientific">Christiangramia antarctica</name>
    <dbReference type="NCBI Taxonomy" id="2058158"/>
    <lineage>
        <taxon>Bacteria</taxon>
        <taxon>Pseudomonadati</taxon>
        <taxon>Bacteroidota</taxon>
        <taxon>Flavobacteriia</taxon>
        <taxon>Flavobacteriales</taxon>
        <taxon>Flavobacteriaceae</taxon>
        <taxon>Christiangramia</taxon>
    </lineage>
</organism>
<dbReference type="Gene3D" id="1.10.10.10">
    <property type="entry name" value="Winged helix-like DNA-binding domain superfamily/Winged helix DNA-binding domain"/>
    <property type="match status" value="1"/>
</dbReference>
<comment type="caution">
    <text evidence="2">The sequence shown here is derived from an EMBL/GenBank/DDBJ whole genome shotgun (WGS) entry which is preliminary data.</text>
</comment>
<evidence type="ECO:0000313" key="3">
    <source>
        <dbReference type="Proteomes" id="UP001597438"/>
    </source>
</evidence>
<feature type="domain" description="NrtR DNA-binding winged helix" evidence="1">
    <location>
        <begin position="130"/>
        <end position="190"/>
    </location>
</feature>
<dbReference type="EMBL" id="JBHUOJ010000039">
    <property type="protein sequence ID" value="MFD2835394.1"/>
    <property type="molecule type" value="Genomic_DNA"/>
</dbReference>
<accession>A0ABW5XBS9</accession>
<gene>
    <name evidence="2" type="ORF">ACFSYS_19030</name>
</gene>